<comment type="caution">
    <text evidence="1">The sequence shown here is derived from an EMBL/GenBank/DDBJ whole genome shotgun (WGS) entry which is preliminary data.</text>
</comment>
<accession>A0AAD9H2F2</accession>
<protein>
    <submittedName>
        <fullName evidence="1">Uncharacterized protein</fullName>
    </submittedName>
</protein>
<evidence type="ECO:0000313" key="1">
    <source>
        <dbReference type="EMBL" id="KAK1948346.1"/>
    </source>
</evidence>
<dbReference type="Proteomes" id="UP001259832">
    <property type="component" value="Unassembled WGS sequence"/>
</dbReference>
<name>A0AAD9H2F2_9STRA</name>
<gene>
    <name evidence="1" type="ORF">P3T76_000636</name>
</gene>
<sequence>MVFASHAPFLSFNECTFGYSKYHDAHISNQLGTDTPIPDVVTLQTLQDFALWAKTGDPLSYKPANFSNVHDNSLTMTVKYSFGKRWETACWKSFVALGCLHP</sequence>
<dbReference type="AlphaFoldDB" id="A0AAD9H2F2"/>
<evidence type="ECO:0000313" key="2">
    <source>
        <dbReference type="Proteomes" id="UP001259832"/>
    </source>
</evidence>
<reference evidence="1" key="1">
    <citation type="submission" date="2023-08" db="EMBL/GenBank/DDBJ databases">
        <title>Reference Genome Resource for the Citrus Pathogen Phytophthora citrophthora.</title>
        <authorList>
            <person name="Moller H."/>
            <person name="Coetzee B."/>
            <person name="Rose L.J."/>
            <person name="Van Niekerk J.M."/>
        </authorList>
    </citation>
    <scope>NUCLEOTIDE SEQUENCE</scope>
    <source>
        <strain evidence="1">STE-U-9442</strain>
    </source>
</reference>
<dbReference type="EMBL" id="JASMQC010000001">
    <property type="protein sequence ID" value="KAK1948346.1"/>
    <property type="molecule type" value="Genomic_DNA"/>
</dbReference>
<keyword evidence="2" id="KW-1185">Reference proteome</keyword>
<proteinExistence type="predicted"/>
<organism evidence="1 2">
    <name type="scientific">Phytophthora citrophthora</name>
    <dbReference type="NCBI Taxonomy" id="4793"/>
    <lineage>
        <taxon>Eukaryota</taxon>
        <taxon>Sar</taxon>
        <taxon>Stramenopiles</taxon>
        <taxon>Oomycota</taxon>
        <taxon>Peronosporomycetes</taxon>
        <taxon>Peronosporales</taxon>
        <taxon>Peronosporaceae</taxon>
        <taxon>Phytophthora</taxon>
    </lineage>
</organism>